<organism evidence="1 2">
    <name type="scientific">Rhododendron molle</name>
    <name type="common">Chinese azalea</name>
    <name type="synonym">Azalea mollis</name>
    <dbReference type="NCBI Taxonomy" id="49168"/>
    <lineage>
        <taxon>Eukaryota</taxon>
        <taxon>Viridiplantae</taxon>
        <taxon>Streptophyta</taxon>
        <taxon>Embryophyta</taxon>
        <taxon>Tracheophyta</taxon>
        <taxon>Spermatophyta</taxon>
        <taxon>Magnoliopsida</taxon>
        <taxon>eudicotyledons</taxon>
        <taxon>Gunneridae</taxon>
        <taxon>Pentapetalae</taxon>
        <taxon>asterids</taxon>
        <taxon>Ericales</taxon>
        <taxon>Ericaceae</taxon>
        <taxon>Ericoideae</taxon>
        <taxon>Rhodoreae</taxon>
        <taxon>Rhododendron</taxon>
    </lineage>
</organism>
<evidence type="ECO:0000313" key="2">
    <source>
        <dbReference type="Proteomes" id="UP001062846"/>
    </source>
</evidence>
<accession>A0ACC0LI59</accession>
<dbReference type="Proteomes" id="UP001062846">
    <property type="component" value="Chromosome 12"/>
</dbReference>
<name>A0ACC0LI59_RHOML</name>
<sequence length="767" mass="88721">MPKIGDEDPEVADTEALSKREKLLSSCKERSDKIHIWVQRNQNLMYKRNRHILSSLDVEEQIRKNWKNESCTDTSSHTSNLSIGKGIGVEGFGRGMEQGEEVKKKGGVPLDFEKLFASQDDDDDDVEPPLPEVATTIVDDDVEQKQREELQKMRDRELEEAIAKFGRTLKAVGLNLPDGGVKMRANIKRYQDELDRRRLRRLEKLTSTVCCCSASFAMSETERNNDRKDDDGCEKLTESNGPNFTSESDGVRQEASLPSSQSLFTARFSKKLDGKNQTNSRTVNAFESELSVLGRCDRGKIQYKGKPMTTLSSRQSPFQCPTNLSVDGDKHVRLNYRQNGGHFSTGSPRISEGKVSGFVSKKYGYFLFFPSLFFSSFFLRRKPSQVMSSNNVRPRNVSDGRMDCSDKVVVVKEKRVENRMKKRNKEQEEINRVWLFSWILSNLGRCISQGKTVVLVDEEEPELSDSMELADEPDECIMKDSKIYYPSSDDPESIEICYSDMECLNPQAYLSSTIMNFYIRYLQRNSPTRARRDYHFFNTYFYNKLKEAVLKKNDQASYFIKFRRWWKGVNIFHKAYILLPIHETVHWSLVIICIPDKEDESGPILLHLDSLGLHSSNLIFEKIRRLIDSSNNFLTASFLKEEWNYLNREEAPSDLPIADRIWKNLPRRIEGKKISVPQQKNDYDCGLFVLYFMERFIDVAPRRLKKKDLAMFSNEWFKPEEASSLRKKVRKLLLDEFRNATRQNCVSDQDPLSSVGPQEERLETIDC</sequence>
<comment type="caution">
    <text evidence="1">The sequence shown here is derived from an EMBL/GenBank/DDBJ whole genome shotgun (WGS) entry which is preliminary data.</text>
</comment>
<evidence type="ECO:0000313" key="1">
    <source>
        <dbReference type="EMBL" id="KAI8528329.1"/>
    </source>
</evidence>
<gene>
    <name evidence="1" type="ORF">RHMOL_Rhmol12G0141300</name>
</gene>
<reference evidence="1" key="1">
    <citation type="submission" date="2022-02" db="EMBL/GenBank/DDBJ databases">
        <title>Plant Genome Project.</title>
        <authorList>
            <person name="Zhang R.-G."/>
        </authorList>
    </citation>
    <scope>NUCLEOTIDE SEQUENCE</scope>
    <source>
        <strain evidence="1">AT1</strain>
    </source>
</reference>
<keyword evidence="2" id="KW-1185">Reference proteome</keyword>
<protein>
    <submittedName>
        <fullName evidence="1">Uncharacterized protein</fullName>
    </submittedName>
</protein>
<proteinExistence type="predicted"/>
<dbReference type="EMBL" id="CM046399">
    <property type="protein sequence ID" value="KAI8528329.1"/>
    <property type="molecule type" value="Genomic_DNA"/>
</dbReference>